<organism evidence="18 19">
    <name type="scientific">Lutzomyia longipalpis</name>
    <name type="common">Sand fly</name>
    <dbReference type="NCBI Taxonomy" id="7200"/>
    <lineage>
        <taxon>Eukaryota</taxon>
        <taxon>Metazoa</taxon>
        <taxon>Ecdysozoa</taxon>
        <taxon>Arthropoda</taxon>
        <taxon>Hexapoda</taxon>
        <taxon>Insecta</taxon>
        <taxon>Pterygota</taxon>
        <taxon>Neoptera</taxon>
        <taxon>Endopterygota</taxon>
        <taxon>Diptera</taxon>
        <taxon>Nematocera</taxon>
        <taxon>Psychodoidea</taxon>
        <taxon>Psychodidae</taxon>
        <taxon>Lutzomyia</taxon>
        <taxon>Lutzomyia</taxon>
    </lineage>
</organism>
<dbReference type="EnsemblMetazoa" id="LLOJ009428-RA">
    <property type="protein sequence ID" value="LLOJ009428-PA"/>
    <property type="gene ID" value="LLOJ009428"/>
</dbReference>
<dbReference type="InterPro" id="IPR008283">
    <property type="entry name" value="Peptidase_M17_N"/>
</dbReference>
<evidence type="ECO:0000313" key="18">
    <source>
        <dbReference type="EnsemblMetazoa" id="LLOJ009428-PA"/>
    </source>
</evidence>
<feature type="domain" description="Peptidase M17 leucyl aminopeptidase N-terminal" evidence="16">
    <location>
        <begin position="37"/>
        <end position="164"/>
    </location>
</feature>
<proteinExistence type="inferred from homology"/>
<dbReference type="VEuPathDB" id="VectorBase:LLOJ009428"/>
<reference evidence="19" key="1">
    <citation type="submission" date="2012-05" db="EMBL/GenBank/DDBJ databases">
        <title>Whole Genome Assembly of Lutzomyia longipalpis.</title>
        <authorList>
            <person name="Richards S."/>
            <person name="Qu C."/>
            <person name="Dillon R."/>
            <person name="Worley K."/>
            <person name="Scherer S."/>
            <person name="Batterton M."/>
            <person name="Taylor A."/>
            <person name="Hawes A."/>
            <person name="Hernandez B."/>
            <person name="Kovar C."/>
            <person name="Mandapat C."/>
            <person name="Pham C."/>
            <person name="Qu C."/>
            <person name="Jing C."/>
            <person name="Bess C."/>
            <person name="Bandaranaike D."/>
            <person name="Ngo D."/>
            <person name="Ongeri F."/>
            <person name="Arias F."/>
            <person name="Lara F."/>
            <person name="Weissenberger G."/>
            <person name="Kamau G."/>
            <person name="Han H."/>
            <person name="Shen H."/>
            <person name="Dinh H."/>
            <person name="Khalil I."/>
            <person name="Jones J."/>
            <person name="Shafer J."/>
            <person name="Jayaseelan J."/>
            <person name="Quiroz J."/>
            <person name="Blankenburg K."/>
            <person name="Nguyen L."/>
            <person name="Jackson L."/>
            <person name="Francisco L."/>
            <person name="Tang L.-Y."/>
            <person name="Pu L.-L."/>
            <person name="Perales L."/>
            <person name="Lorensuhewa L."/>
            <person name="Munidasa M."/>
            <person name="Coyle M."/>
            <person name="Taylor M."/>
            <person name="Puazo M."/>
            <person name="Firestine M."/>
            <person name="Scheel M."/>
            <person name="Javaid M."/>
            <person name="Wang M."/>
            <person name="Li M."/>
            <person name="Tabassum N."/>
            <person name="Saada N."/>
            <person name="Osuji N."/>
            <person name="Aqrawi P."/>
            <person name="Fu Q."/>
            <person name="Thornton R."/>
            <person name="Raj R."/>
            <person name="Goodspeed R."/>
            <person name="Mata R."/>
            <person name="Najjar R."/>
            <person name="Gubbala S."/>
            <person name="Lee S."/>
            <person name="Denson S."/>
            <person name="Patil S."/>
            <person name="Macmil S."/>
            <person name="Qi S."/>
            <person name="Matskevitch T."/>
            <person name="Palculict T."/>
            <person name="Mathew T."/>
            <person name="Vee V."/>
            <person name="Velamala V."/>
            <person name="Korchina V."/>
            <person name="Cai W."/>
            <person name="Liu W."/>
            <person name="Dai W."/>
            <person name="Zou X."/>
            <person name="Zhu Y."/>
            <person name="Zhang Y."/>
            <person name="Wu Y.-Q."/>
            <person name="Xin Y."/>
            <person name="Nazarath L."/>
            <person name="Kovar C."/>
            <person name="Han Y."/>
            <person name="Muzny D."/>
            <person name="Gibbs R."/>
        </authorList>
    </citation>
    <scope>NUCLEOTIDE SEQUENCE [LARGE SCALE GENOMIC DNA]</scope>
    <source>
        <strain evidence="19">Jacobina</strain>
    </source>
</reference>
<name>A0A1B0CWP4_LUTLO</name>
<comment type="catalytic activity">
    <reaction evidence="14">
        <text>L-cysteinylglycine + H2O = L-cysteine + glycine</text>
        <dbReference type="Rhea" id="RHEA:28783"/>
        <dbReference type="ChEBI" id="CHEBI:15377"/>
        <dbReference type="ChEBI" id="CHEBI:35235"/>
        <dbReference type="ChEBI" id="CHEBI:57305"/>
        <dbReference type="ChEBI" id="CHEBI:61694"/>
    </reaction>
    <physiologicalReaction direction="left-to-right" evidence="14">
        <dbReference type="Rhea" id="RHEA:28784"/>
    </physiologicalReaction>
</comment>
<dbReference type="InterPro" id="IPR011356">
    <property type="entry name" value="Leucine_aapep/pepB"/>
</dbReference>
<comment type="catalytic activity">
    <reaction evidence="6">
        <text>an S-substituted L-cysteinylglycine + H2O = an S-substituted L-cysteine + glycine</text>
        <dbReference type="Rhea" id="RHEA:60444"/>
        <dbReference type="ChEBI" id="CHEBI:15377"/>
        <dbReference type="ChEBI" id="CHEBI:57305"/>
        <dbReference type="ChEBI" id="CHEBI:58717"/>
        <dbReference type="ChEBI" id="CHEBI:143103"/>
        <dbReference type="EC" id="3.4.13.23"/>
    </reaction>
    <physiologicalReaction direction="left-to-right" evidence="6">
        <dbReference type="Rhea" id="RHEA:60445"/>
    </physiologicalReaction>
</comment>
<comment type="function">
    <text evidence="12">Cytosolic metallopeptidase that catalyzes the removal of unsubstituted N-terminal hydrophobic amino acids from various peptides. The presence of Zn(2+) ions is essential for the peptidase activity, and the association with other cofactors can modulate the substrate spectificity of the enzyme. For instance, in the presence of Mn(2+), it displays a specific Cys-Gly hydrolyzing activity of Cys-Gly-S-conjugates. Involved in the metabolism of glutathione and in the degradation of glutathione S-conjugates, which may play a role in the control of the cell redox status.</text>
</comment>
<evidence type="ECO:0000256" key="5">
    <source>
        <dbReference type="ARBA" id="ARBA00022801"/>
    </source>
</evidence>
<dbReference type="Gene3D" id="3.40.630.10">
    <property type="entry name" value="Zn peptidases"/>
    <property type="match status" value="1"/>
</dbReference>
<evidence type="ECO:0000256" key="12">
    <source>
        <dbReference type="ARBA" id="ARBA00045966"/>
    </source>
</evidence>
<evidence type="ECO:0000256" key="13">
    <source>
        <dbReference type="ARBA" id="ARBA00047881"/>
    </source>
</evidence>
<comment type="catalytic activity">
    <reaction evidence="13">
        <text>S-benzyl-L-cysteinylglycine + H2O = S-benzyl-L-cysteine + glycine</text>
        <dbReference type="Rhea" id="RHEA:62568"/>
        <dbReference type="ChEBI" id="CHEBI:15377"/>
        <dbReference type="ChEBI" id="CHEBI:57305"/>
        <dbReference type="ChEBI" id="CHEBI:145802"/>
        <dbReference type="ChEBI" id="CHEBI:145803"/>
    </reaction>
    <physiologicalReaction direction="left-to-right" evidence="13">
        <dbReference type="Rhea" id="RHEA:62569"/>
    </physiologicalReaction>
</comment>
<dbReference type="Proteomes" id="UP000092461">
    <property type="component" value="Unassembled WGS sequence"/>
</dbReference>
<feature type="domain" description="Cytosol aminopeptidase" evidence="15">
    <location>
        <begin position="197"/>
        <end position="507"/>
    </location>
</feature>
<evidence type="ECO:0000256" key="9">
    <source>
        <dbReference type="ARBA" id="ARBA00030930"/>
    </source>
</evidence>
<dbReference type="GO" id="GO:0030145">
    <property type="term" value="F:manganese ion binding"/>
    <property type="evidence" value="ECO:0007669"/>
    <property type="project" value="InterPro"/>
</dbReference>
<dbReference type="PANTHER" id="PTHR11963:SF16">
    <property type="entry name" value="CYTOSOL AMINOPEPTIDASE"/>
    <property type="match status" value="1"/>
</dbReference>
<evidence type="ECO:0000256" key="2">
    <source>
        <dbReference type="ARBA" id="ARBA00014190"/>
    </source>
</evidence>
<evidence type="ECO:0000313" key="19">
    <source>
        <dbReference type="Proteomes" id="UP000092461"/>
    </source>
</evidence>
<protein>
    <recommendedName>
        <fullName evidence="2">Cytosol aminopeptidase</fullName>
        <ecNumber evidence="7">3.4.13.23</ecNumber>
    </recommendedName>
    <alternativeName>
        <fullName evidence="10">Cysteinylglycine-S-conjugate dipeptidase</fullName>
    </alternativeName>
    <alternativeName>
        <fullName evidence="11">Leucine aminopeptidase 3</fullName>
    </alternativeName>
    <alternativeName>
        <fullName evidence="9">Proline aminopeptidase</fullName>
    </alternativeName>
    <alternativeName>
        <fullName evidence="8">Prolyl aminopeptidase</fullName>
    </alternativeName>
</protein>
<dbReference type="InterPro" id="IPR000819">
    <property type="entry name" value="Peptidase_M17_C"/>
</dbReference>
<dbReference type="GO" id="GO:0005737">
    <property type="term" value="C:cytoplasm"/>
    <property type="evidence" value="ECO:0007669"/>
    <property type="project" value="InterPro"/>
</dbReference>
<comment type="similarity">
    <text evidence="1">Belongs to the peptidase M17 family.</text>
</comment>
<dbReference type="SUPFAM" id="SSF53187">
    <property type="entry name" value="Zn-dependent exopeptidases"/>
    <property type="match status" value="1"/>
</dbReference>
<reference evidence="17" key="2">
    <citation type="journal article" date="2020" name="BMC">
        <title>Leishmania infection induces a limited differential gene expression in the sand fly midgut.</title>
        <authorList>
            <person name="Coutinho-Abreu I.V."/>
            <person name="Serafim T.D."/>
            <person name="Meneses C."/>
            <person name="Kamhawi S."/>
            <person name="Oliveira F."/>
            <person name="Valenzuela J.G."/>
        </authorList>
    </citation>
    <scope>NUCLEOTIDE SEQUENCE</scope>
    <source>
        <strain evidence="17">Jacobina</strain>
        <tissue evidence="17">Midgut</tissue>
    </source>
</reference>
<evidence type="ECO:0000256" key="8">
    <source>
        <dbReference type="ARBA" id="ARBA00029605"/>
    </source>
</evidence>
<dbReference type="GO" id="GO:0070006">
    <property type="term" value="F:metalloaminopeptidase activity"/>
    <property type="evidence" value="ECO:0007669"/>
    <property type="project" value="InterPro"/>
</dbReference>
<evidence type="ECO:0000256" key="6">
    <source>
        <dbReference type="ARBA" id="ARBA00023511"/>
    </source>
</evidence>
<evidence type="ECO:0000256" key="14">
    <source>
        <dbReference type="ARBA" id="ARBA00049107"/>
    </source>
</evidence>
<dbReference type="EC" id="3.4.13.23" evidence="7"/>
<evidence type="ECO:0000256" key="4">
    <source>
        <dbReference type="ARBA" id="ARBA00022670"/>
    </source>
</evidence>
<dbReference type="EMBL" id="AJWK01032730">
    <property type="status" value="NOT_ANNOTATED_CDS"/>
    <property type="molecule type" value="Genomic_DNA"/>
</dbReference>
<evidence type="ECO:0000256" key="1">
    <source>
        <dbReference type="ARBA" id="ARBA00009528"/>
    </source>
</evidence>
<evidence type="ECO:0000259" key="16">
    <source>
        <dbReference type="Pfam" id="PF02789"/>
    </source>
</evidence>
<dbReference type="SUPFAM" id="SSF52949">
    <property type="entry name" value="Macro domain-like"/>
    <property type="match status" value="1"/>
</dbReference>
<evidence type="ECO:0000259" key="15">
    <source>
        <dbReference type="Pfam" id="PF00883"/>
    </source>
</evidence>
<evidence type="ECO:0000256" key="11">
    <source>
        <dbReference type="ARBA" id="ARBA00031564"/>
    </source>
</evidence>
<evidence type="ECO:0000313" key="17">
    <source>
        <dbReference type="EMBL" id="MBC1171002.1"/>
    </source>
</evidence>
<dbReference type="PANTHER" id="PTHR11963">
    <property type="entry name" value="LEUCINE AMINOPEPTIDASE-RELATED"/>
    <property type="match status" value="1"/>
</dbReference>
<dbReference type="AlphaFoldDB" id="A0A1B0CWP4"/>
<dbReference type="Gene3D" id="3.40.220.10">
    <property type="entry name" value="Leucine Aminopeptidase, subunit E, domain 1"/>
    <property type="match status" value="1"/>
</dbReference>
<evidence type="ECO:0000256" key="10">
    <source>
        <dbReference type="ARBA" id="ARBA00030997"/>
    </source>
</evidence>
<keyword evidence="4" id="KW-0645">Protease</keyword>
<dbReference type="VEuPathDB" id="VectorBase:LLONM1_006162"/>
<keyword evidence="5" id="KW-0378">Hydrolase</keyword>
<evidence type="ECO:0000256" key="3">
    <source>
        <dbReference type="ARBA" id="ARBA00022438"/>
    </source>
</evidence>
<dbReference type="Pfam" id="PF00883">
    <property type="entry name" value="Peptidase_M17"/>
    <property type="match status" value="1"/>
</dbReference>
<evidence type="ECO:0000256" key="7">
    <source>
        <dbReference type="ARBA" id="ARBA00023625"/>
    </source>
</evidence>
<keyword evidence="3 17" id="KW-0031">Aminopeptidase</keyword>
<dbReference type="Pfam" id="PF02789">
    <property type="entry name" value="Peptidase_M17_N"/>
    <property type="match status" value="1"/>
</dbReference>
<sequence length="525" mass="57465">MILNRFWALSRPLCRLFGTFVSQADAPLAHGGCKGLVVGVYETSEKAATFTECGEQTDAMLKGRLRAELDRCGMTGKSGEVRILNGLPGDFHSVAIVGLGSRERSFCEKEMMDVGLENVRVAAALGSLRLRDDHISEISLDPMGHPEQAAEGATLALWEYQDNRMVECRRPAVALECYQCPDEDSWTRGLFKAEAQNLARKLAEAPANQMSPSVFAEVASDSLCPCGVTVDIRGTDWIIAQGLTAFMAVARSSCEPPAFLEINYTGTDTSERPILLIGSGVTFNSGGLCLKPAEEMELERATMSGAAVVVAAVRAAAALSLPINIRAVVPLCENMPSGMSFKVGDVFRCSNGKSIAVHDTGNPDILIMADTFSYATQKYKPRLVLDVATLTTRFNPLGSTASCVFATSDPMWKELQKAAALTGDRVWRFPFWKYYTHQIANFTNFDLSNRGDGQGYTCRQAAFLREFVGDTMWIHMDIGEAGLVAKNNFVPYYREGKMTGRPTRALIQFLYQVACPEQITDLREV</sequence>
<dbReference type="PRINTS" id="PR00481">
    <property type="entry name" value="LAMNOPPTDASE"/>
</dbReference>
<dbReference type="GO" id="GO:0006508">
    <property type="term" value="P:proteolysis"/>
    <property type="evidence" value="ECO:0007669"/>
    <property type="project" value="UniProtKB-KW"/>
</dbReference>
<dbReference type="InterPro" id="IPR043472">
    <property type="entry name" value="Macro_dom-like"/>
</dbReference>
<accession>A0A1B0CWP4</accession>
<keyword evidence="19" id="KW-1185">Reference proteome</keyword>
<reference evidence="18" key="3">
    <citation type="submission" date="2020-05" db="UniProtKB">
        <authorList>
            <consortium name="EnsemblMetazoa"/>
        </authorList>
    </citation>
    <scope>IDENTIFICATION</scope>
    <source>
        <strain evidence="18">Jacobina</strain>
    </source>
</reference>
<dbReference type="EMBL" id="GITU01002299">
    <property type="protein sequence ID" value="MBC1171002.1"/>
    <property type="molecule type" value="Transcribed_RNA"/>
</dbReference>